<dbReference type="RefSeq" id="WP_188931235.1">
    <property type="nucleotide sequence ID" value="NZ_BMJC01000002.1"/>
</dbReference>
<reference evidence="4" key="1">
    <citation type="journal article" date="2014" name="Int. J. Syst. Evol. Microbiol.">
        <title>Complete genome sequence of Corynebacterium casei LMG S-19264T (=DSM 44701T), isolated from a smear-ripened cheese.</title>
        <authorList>
            <consortium name="US DOE Joint Genome Institute (JGI-PGF)"/>
            <person name="Walter F."/>
            <person name="Albersmeier A."/>
            <person name="Kalinowski J."/>
            <person name="Ruckert C."/>
        </authorList>
    </citation>
    <scope>NUCLEOTIDE SEQUENCE</scope>
    <source>
        <strain evidence="4">CGMCC 1.15448</strain>
    </source>
</reference>
<reference evidence="4" key="2">
    <citation type="submission" date="2020-09" db="EMBL/GenBank/DDBJ databases">
        <authorList>
            <person name="Sun Q."/>
            <person name="Zhou Y."/>
        </authorList>
    </citation>
    <scope>NUCLEOTIDE SEQUENCE</scope>
    <source>
        <strain evidence="4">CGMCC 1.15448</strain>
    </source>
</reference>
<feature type="chain" id="PRO_5035289809" evidence="2">
    <location>
        <begin position="28"/>
        <end position="461"/>
    </location>
</feature>
<dbReference type="InterPro" id="IPR034593">
    <property type="entry name" value="DgoD-like"/>
</dbReference>
<protein>
    <submittedName>
        <fullName evidence="4">Starvation-sensing protein RspA</fullName>
    </submittedName>
</protein>
<dbReference type="PROSITE" id="PS51318">
    <property type="entry name" value="TAT"/>
    <property type="match status" value="1"/>
</dbReference>
<dbReference type="PANTHER" id="PTHR48080:SF6">
    <property type="entry name" value="STARVATION-SENSING PROTEIN RSPA"/>
    <property type="match status" value="1"/>
</dbReference>
<dbReference type="InterPro" id="IPR036849">
    <property type="entry name" value="Enolase-like_C_sf"/>
</dbReference>
<dbReference type="Gene3D" id="3.20.20.120">
    <property type="entry name" value="Enolase-like C-terminal domain"/>
    <property type="match status" value="1"/>
</dbReference>
<dbReference type="EMBL" id="BMJC01000002">
    <property type="protein sequence ID" value="GGA97260.1"/>
    <property type="molecule type" value="Genomic_DNA"/>
</dbReference>
<dbReference type="SMART" id="SM00922">
    <property type="entry name" value="MR_MLE"/>
    <property type="match status" value="1"/>
</dbReference>
<evidence type="ECO:0000259" key="3">
    <source>
        <dbReference type="SMART" id="SM00922"/>
    </source>
</evidence>
<feature type="signal peptide" evidence="2">
    <location>
        <begin position="1"/>
        <end position="27"/>
    </location>
</feature>
<feature type="compositionally biased region" description="Pro residues" evidence="1">
    <location>
        <begin position="34"/>
        <end position="44"/>
    </location>
</feature>
<dbReference type="PANTHER" id="PTHR48080">
    <property type="entry name" value="D-GALACTONATE DEHYDRATASE-RELATED"/>
    <property type="match status" value="1"/>
</dbReference>
<dbReference type="InterPro" id="IPR029017">
    <property type="entry name" value="Enolase-like_N"/>
</dbReference>
<organism evidence="4 5">
    <name type="scientific">Puia dinghuensis</name>
    <dbReference type="NCBI Taxonomy" id="1792502"/>
    <lineage>
        <taxon>Bacteria</taxon>
        <taxon>Pseudomonadati</taxon>
        <taxon>Bacteroidota</taxon>
        <taxon>Chitinophagia</taxon>
        <taxon>Chitinophagales</taxon>
        <taxon>Chitinophagaceae</taxon>
        <taxon>Puia</taxon>
    </lineage>
</organism>
<sequence length="461" mass="51027">MNDRIPRRQLLKMVGLGSAATVFSSLAASASASPTPPIAATPPVPHRDSPPGENRTGLPPVTIRSVKAIGTAPQGANLVVVKVETSEPGLYGIGCATFTQRAEVVVTAINNYMPDFCVGRNVDDIEDLWQAFFVSSYWRNGPVLNNALSGLNQALWDIKGKRANMPVYQLLGGKARFAVDCYAHADGHTPEEVAANVQKFMDQGFRHVRIQQGGYGSLQLAKQPDWRDAGFGRPTDDFMDARAYIQAVPKLFATVRKTCGEEVELLHDTHERVQPQDMINMCRRLEEFDPYWIEDPLTPENMHLFPQLRAATTVPFAMGELFNNPNEFVDYIARRDFDYFRCHVSQIGGITPAIKVAHLGEFFNVRSGWHGPGDVSPVGHAAQCHIDLAIWNFGVQESVFFNDVTKEVFPGTPEIKKGYMYINEAPGLGVDINEKLAAKYPITNNAGKWTLRGRDGTIIRP</sequence>
<keyword evidence="2" id="KW-0732">Signal</keyword>
<dbReference type="Gene3D" id="3.30.390.10">
    <property type="entry name" value="Enolase-like, N-terminal domain"/>
    <property type="match status" value="1"/>
</dbReference>
<feature type="region of interest" description="Disordered" evidence="1">
    <location>
        <begin position="32"/>
        <end position="58"/>
    </location>
</feature>
<evidence type="ECO:0000256" key="2">
    <source>
        <dbReference type="SAM" id="SignalP"/>
    </source>
</evidence>
<dbReference type="SUPFAM" id="SSF54826">
    <property type="entry name" value="Enolase N-terminal domain-like"/>
    <property type="match status" value="1"/>
</dbReference>
<dbReference type="InterPro" id="IPR013342">
    <property type="entry name" value="Mandelate_racemase_C"/>
</dbReference>
<dbReference type="GO" id="GO:0000287">
    <property type="term" value="F:magnesium ion binding"/>
    <property type="evidence" value="ECO:0007669"/>
    <property type="project" value="UniProtKB-ARBA"/>
</dbReference>
<dbReference type="InterPro" id="IPR029065">
    <property type="entry name" value="Enolase_C-like"/>
</dbReference>
<dbReference type="Pfam" id="PF13378">
    <property type="entry name" value="MR_MLE_C"/>
    <property type="match status" value="1"/>
</dbReference>
<name>A0A8J2XSP2_9BACT</name>
<dbReference type="InterPro" id="IPR006311">
    <property type="entry name" value="TAT_signal"/>
</dbReference>
<dbReference type="GO" id="GO:0016854">
    <property type="term" value="F:racemase and epimerase activity"/>
    <property type="evidence" value="ECO:0007669"/>
    <property type="project" value="UniProtKB-ARBA"/>
</dbReference>
<gene>
    <name evidence="4" type="ORF">GCM10011511_20750</name>
</gene>
<dbReference type="Pfam" id="PF02746">
    <property type="entry name" value="MR_MLE_N"/>
    <property type="match status" value="1"/>
</dbReference>
<dbReference type="AlphaFoldDB" id="A0A8J2XSP2"/>
<keyword evidence="5" id="KW-1185">Reference proteome</keyword>
<accession>A0A8J2XSP2</accession>
<evidence type="ECO:0000256" key="1">
    <source>
        <dbReference type="SAM" id="MobiDB-lite"/>
    </source>
</evidence>
<proteinExistence type="predicted"/>
<dbReference type="InterPro" id="IPR013341">
    <property type="entry name" value="Mandelate_racemase_N_dom"/>
</dbReference>
<comment type="caution">
    <text evidence="4">The sequence shown here is derived from an EMBL/GenBank/DDBJ whole genome shotgun (WGS) entry which is preliminary data.</text>
</comment>
<feature type="domain" description="Mandelate racemase/muconate lactonizing enzyme C-terminal" evidence="3">
    <location>
        <begin position="190"/>
        <end position="315"/>
    </location>
</feature>
<dbReference type="SUPFAM" id="SSF51604">
    <property type="entry name" value="Enolase C-terminal domain-like"/>
    <property type="match status" value="1"/>
</dbReference>
<dbReference type="Proteomes" id="UP000607559">
    <property type="component" value="Unassembled WGS sequence"/>
</dbReference>
<evidence type="ECO:0000313" key="5">
    <source>
        <dbReference type="Proteomes" id="UP000607559"/>
    </source>
</evidence>
<evidence type="ECO:0000313" key="4">
    <source>
        <dbReference type="EMBL" id="GGA97260.1"/>
    </source>
</evidence>